<reference evidence="2 3" key="1">
    <citation type="submission" date="2018-09" db="EMBL/GenBank/DDBJ databases">
        <title>The draft genome of Acinetobacter spp. strains.</title>
        <authorList>
            <person name="Qin J."/>
            <person name="Feng Y."/>
            <person name="Zong Z."/>
        </authorList>
    </citation>
    <scope>NUCLEOTIDE SEQUENCE [LARGE SCALE GENOMIC DNA]</scope>
    <source>
        <strain evidence="2 3">WCHAc060096</strain>
    </source>
</reference>
<dbReference type="Proteomes" id="UP000269001">
    <property type="component" value="Unassembled WGS sequence"/>
</dbReference>
<organism evidence="2 3">
    <name type="scientific">Acinetobacter guerrae</name>
    <dbReference type="NCBI Taxonomy" id="1843371"/>
    <lineage>
        <taxon>Bacteria</taxon>
        <taxon>Pseudomonadati</taxon>
        <taxon>Pseudomonadota</taxon>
        <taxon>Gammaproteobacteria</taxon>
        <taxon>Moraxellales</taxon>
        <taxon>Moraxellaceae</taxon>
        <taxon>Acinetobacter</taxon>
    </lineage>
</organism>
<feature type="domain" description="VOC" evidence="1">
    <location>
        <begin position="153"/>
        <end position="268"/>
    </location>
</feature>
<dbReference type="InterPro" id="IPR050383">
    <property type="entry name" value="GlyoxalaseI/FosfomycinResist"/>
</dbReference>
<dbReference type="InterPro" id="IPR037523">
    <property type="entry name" value="VOC_core"/>
</dbReference>
<proteinExistence type="predicted"/>
<dbReference type="InterPro" id="IPR029068">
    <property type="entry name" value="Glyas_Bleomycin-R_OHBP_Dase"/>
</dbReference>
<dbReference type="PANTHER" id="PTHR21366:SF14">
    <property type="entry name" value="GLYOXALASE DOMAIN-CONTAINING PROTEIN 5"/>
    <property type="match status" value="1"/>
</dbReference>
<keyword evidence="3" id="KW-1185">Reference proteome</keyword>
<accession>A0A3A8ENH6</accession>
<dbReference type="AlphaFoldDB" id="A0A3A8ENH6"/>
<dbReference type="PANTHER" id="PTHR21366">
    <property type="entry name" value="GLYOXALASE FAMILY PROTEIN"/>
    <property type="match status" value="1"/>
</dbReference>
<sequence length="307" mass="35007">MKTTSDTQRPFGIHSVDHFCIDVPDLAVAHKFYQDFGLRVEQQADRLLLRTFQDEHIWAYIGQGDKKILREICFGAYQQDIEDLKHRILAENLPVIEHAQGFSFHDLDGVLVDVRIAEKVTPDSKKPVTCAEAHAGERGANYRRLTTQVRPQRLSHILLFTSDLARTIDFYHRTLGLNLSDYSEGIVAFMHAPHGADHHTVAFAQSTAAGFHHCSWDVASLEEVGLGAMQMFAEGWDRGWGVGRHVLGSNYFYYVRDPWGSYCEYSYDIDYIPAGFEWPAANHDPEDSLYLWGPNVPEDFVVNYEIN</sequence>
<evidence type="ECO:0000259" key="1">
    <source>
        <dbReference type="PROSITE" id="PS51819"/>
    </source>
</evidence>
<comment type="caution">
    <text evidence="2">The sequence shown here is derived from an EMBL/GenBank/DDBJ whole genome shotgun (WGS) entry which is preliminary data.</text>
</comment>
<gene>
    <name evidence="2" type="ORF">D7V21_13715</name>
</gene>
<dbReference type="Pfam" id="PF00903">
    <property type="entry name" value="Glyoxalase"/>
    <property type="match status" value="1"/>
</dbReference>
<dbReference type="Gene3D" id="3.10.180.10">
    <property type="entry name" value="2,3-Dihydroxybiphenyl 1,2-Dioxygenase, domain 1"/>
    <property type="match status" value="2"/>
</dbReference>
<evidence type="ECO:0000313" key="2">
    <source>
        <dbReference type="EMBL" id="RKG31524.1"/>
    </source>
</evidence>
<name>A0A3A8ENH6_9GAMM</name>
<evidence type="ECO:0000313" key="3">
    <source>
        <dbReference type="Proteomes" id="UP000269001"/>
    </source>
</evidence>
<dbReference type="InterPro" id="IPR004360">
    <property type="entry name" value="Glyas_Fos-R_dOase_dom"/>
</dbReference>
<dbReference type="PROSITE" id="PS51819">
    <property type="entry name" value="VOC"/>
    <property type="match status" value="1"/>
</dbReference>
<dbReference type="RefSeq" id="WP_120371025.1">
    <property type="nucleotide sequence ID" value="NZ_RAXU01000020.1"/>
</dbReference>
<dbReference type="SUPFAM" id="SSF54593">
    <property type="entry name" value="Glyoxalase/Bleomycin resistance protein/Dihydroxybiphenyl dioxygenase"/>
    <property type="match status" value="1"/>
</dbReference>
<protein>
    <submittedName>
        <fullName evidence="2">Metapyrocatechase</fullName>
    </submittedName>
</protein>
<dbReference type="EMBL" id="RAXU01000020">
    <property type="protein sequence ID" value="RKG31524.1"/>
    <property type="molecule type" value="Genomic_DNA"/>
</dbReference>